<evidence type="ECO:0000313" key="2">
    <source>
        <dbReference type="Proteomes" id="UP001314205"/>
    </source>
</evidence>
<reference evidence="1 2" key="1">
    <citation type="submission" date="2023-11" db="EMBL/GenBank/DDBJ databases">
        <authorList>
            <person name="Hedman E."/>
            <person name="Englund M."/>
            <person name="Stromberg M."/>
            <person name="Nyberg Akerstrom W."/>
            <person name="Nylinder S."/>
            <person name="Jareborg N."/>
            <person name="Kallberg Y."/>
            <person name="Kronander E."/>
        </authorList>
    </citation>
    <scope>NUCLEOTIDE SEQUENCE [LARGE SCALE GENOMIC DNA]</scope>
</reference>
<accession>A0AAV1M8F0</accession>
<evidence type="ECO:0008006" key="3">
    <source>
        <dbReference type="Google" id="ProtNLM"/>
    </source>
</evidence>
<dbReference type="AlphaFoldDB" id="A0AAV1M8F0"/>
<comment type="caution">
    <text evidence="1">The sequence shown here is derived from an EMBL/GenBank/DDBJ whole genome shotgun (WGS) entry which is preliminary data.</text>
</comment>
<name>A0AAV1M8F0_9NEOP</name>
<proteinExistence type="predicted"/>
<dbReference type="PANTHER" id="PTHR47027">
    <property type="entry name" value="REVERSE TRANSCRIPTASE DOMAIN-CONTAINING PROTEIN"/>
    <property type="match status" value="1"/>
</dbReference>
<gene>
    <name evidence="1" type="ORF">PARMNEM_LOCUS21044</name>
</gene>
<dbReference type="EMBL" id="CAVLGL010000137">
    <property type="protein sequence ID" value="CAK1602554.1"/>
    <property type="molecule type" value="Genomic_DNA"/>
</dbReference>
<dbReference type="PANTHER" id="PTHR47027:SF8">
    <property type="entry name" value="RIBONUCLEASE H"/>
    <property type="match status" value="1"/>
</dbReference>
<evidence type="ECO:0000313" key="1">
    <source>
        <dbReference type="EMBL" id="CAK1602554.1"/>
    </source>
</evidence>
<sequence>MLLDTDVTHQAKCGQNATGDASTGQRVQLEIETWNVIPLHKKGSTRICGNDRTVVLISHASKIILYILNSTLQSYLQWQIPSEQAGFVKGRGTREQIVNVRQIIEKNREFNTSVFMCFIDYSKAFDCVR</sequence>
<dbReference type="Proteomes" id="UP001314205">
    <property type="component" value="Unassembled WGS sequence"/>
</dbReference>
<keyword evidence="2" id="KW-1185">Reference proteome</keyword>
<organism evidence="1 2">
    <name type="scientific">Parnassius mnemosyne</name>
    <name type="common">clouded apollo</name>
    <dbReference type="NCBI Taxonomy" id="213953"/>
    <lineage>
        <taxon>Eukaryota</taxon>
        <taxon>Metazoa</taxon>
        <taxon>Ecdysozoa</taxon>
        <taxon>Arthropoda</taxon>
        <taxon>Hexapoda</taxon>
        <taxon>Insecta</taxon>
        <taxon>Pterygota</taxon>
        <taxon>Neoptera</taxon>
        <taxon>Endopterygota</taxon>
        <taxon>Lepidoptera</taxon>
        <taxon>Glossata</taxon>
        <taxon>Ditrysia</taxon>
        <taxon>Papilionoidea</taxon>
        <taxon>Papilionidae</taxon>
        <taxon>Parnassiinae</taxon>
        <taxon>Parnassini</taxon>
        <taxon>Parnassius</taxon>
        <taxon>Driopa</taxon>
    </lineage>
</organism>
<protein>
    <recommendedName>
        <fullName evidence="3">Reverse transcriptase domain-containing protein</fullName>
    </recommendedName>
</protein>